<evidence type="ECO:0000256" key="1">
    <source>
        <dbReference type="SAM" id="MobiDB-lite"/>
    </source>
</evidence>
<dbReference type="PANTHER" id="PTHR47595">
    <property type="entry name" value="HEAT SHOCK 70 KDA PROTEIN 14"/>
    <property type="match status" value="1"/>
</dbReference>
<name>A0A9N9X6K6_PHACE</name>
<feature type="compositionally biased region" description="Basic and acidic residues" evidence="1">
    <location>
        <begin position="233"/>
        <end position="244"/>
    </location>
</feature>
<organism evidence="3 4">
    <name type="scientific">Phaedon cochleariae</name>
    <name type="common">Mustard beetle</name>
    <dbReference type="NCBI Taxonomy" id="80249"/>
    <lineage>
        <taxon>Eukaryota</taxon>
        <taxon>Metazoa</taxon>
        <taxon>Ecdysozoa</taxon>
        <taxon>Arthropoda</taxon>
        <taxon>Hexapoda</taxon>
        <taxon>Insecta</taxon>
        <taxon>Pterygota</taxon>
        <taxon>Neoptera</taxon>
        <taxon>Endopterygota</taxon>
        <taxon>Coleoptera</taxon>
        <taxon>Polyphaga</taxon>
        <taxon>Cucujiformia</taxon>
        <taxon>Chrysomeloidea</taxon>
        <taxon>Chrysomelidae</taxon>
        <taxon>Chrysomelinae</taxon>
        <taxon>Chrysomelini</taxon>
        <taxon>Phaedon</taxon>
    </lineage>
</organism>
<evidence type="ECO:0000259" key="2">
    <source>
        <dbReference type="Pfam" id="PF13837"/>
    </source>
</evidence>
<reference evidence="3" key="2">
    <citation type="submission" date="2022-10" db="EMBL/GenBank/DDBJ databases">
        <authorList>
            <consortium name="ENA_rothamsted_submissions"/>
            <consortium name="culmorum"/>
            <person name="King R."/>
        </authorList>
    </citation>
    <scope>NUCLEOTIDE SEQUENCE</scope>
</reference>
<dbReference type="PANTHER" id="PTHR47595:SF1">
    <property type="entry name" value="MYB_SANT-LIKE DNA-BINDING DOMAIN-CONTAINING PROTEIN"/>
    <property type="match status" value="1"/>
</dbReference>
<feature type="domain" description="Myb/SANT-like DNA-binding" evidence="2">
    <location>
        <begin position="107"/>
        <end position="194"/>
    </location>
</feature>
<sequence>MVQQALSAAFENDWLCYVCVLNWNNFKMDEKTKKLQLNDVEMDKIYEVYVSNDDYDRALKDNHFANALLMHARGTAEDISSDVEEMESENTQCATPCNSQTQVRTTNIWSFNQTQSLINSMASYYADFNDVRKRKHIFEHIANDLISAGYAVDAKLVQNKWKSLLRSYTKAKDTKTRTGQGPSRFLFYELIDDIVGNHPKNKCDHSLNTLDPPISENDSSNGEKVPLEDEDASERQGEQERDLGGTEELNTGECSAPNKQKSGDSVSTEGKENGECSAPNKKIRLSEKQLKKEFINSKKIEYAKRQKRHDEKLAIETKRMEIEEKKLAVLQEYLKNKQNPPKNDKCHSSLYFMSQCFLFSI</sequence>
<dbReference type="OrthoDB" id="6742202at2759"/>
<gene>
    <name evidence="3" type="ORF">PHAECO_LOCUS9428</name>
</gene>
<dbReference type="Pfam" id="PF13837">
    <property type="entry name" value="Myb_DNA-bind_4"/>
    <property type="match status" value="1"/>
</dbReference>
<feature type="region of interest" description="Disordered" evidence="1">
    <location>
        <begin position="204"/>
        <end position="279"/>
    </location>
</feature>
<reference evidence="3" key="1">
    <citation type="submission" date="2022-01" db="EMBL/GenBank/DDBJ databases">
        <authorList>
            <person name="King R."/>
        </authorList>
    </citation>
    <scope>NUCLEOTIDE SEQUENCE</scope>
</reference>
<accession>A0A9N9X6K6</accession>
<dbReference type="EMBL" id="OU896711">
    <property type="protein sequence ID" value="CAG9822181.1"/>
    <property type="molecule type" value="Genomic_DNA"/>
</dbReference>
<evidence type="ECO:0000313" key="3">
    <source>
        <dbReference type="EMBL" id="CAG9822181.1"/>
    </source>
</evidence>
<dbReference type="InterPro" id="IPR044822">
    <property type="entry name" value="Myb_DNA-bind_4"/>
</dbReference>
<dbReference type="Gene3D" id="1.10.10.60">
    <property type="entry name" value="Homeodomain-like"/>
    <property type="match status" value="1"/>
</dbReference>
<dbReference type="Proteomes" id="UP001153737">
    <property type="component" value="Chromosome 5"/>
</dbReference>
<dbReference type="AlphaFoldDB" id="A0A9N9X6K6"/>
<feature type="compositionally biased region" description="Polar residues" evidence="1">
    <location>
        <begin position="248"/>
        <end position="268"/>
    </location>
</feature>
<protein>
    <recommendedName>
        <fullName evidence="2">Myb/SANT-like DNA-binding domain-containing protein</fullName>
    </recommendedName>
</protein>
<keyword evidence="4" id="KW-1185">Reference proteome</keyword>
<proteinExistence type="predicted"/>
<evidence type="ECO:0000313" key="4">
    <source>
        <dbReference type="Proteomes" id="UP001153737"/>
    </source>
</evidence>